<proteinExistence type="inferred from homology"/>
<evidence type="ECO:0000313" key="7">
    <source>
        <dbReference type="EMBL" id="CAB4561410.1"/>
    </source>
</evidence>
<feature type="domain" description="GS catalytic" evidence="6">
    <location>
        <begin position="137"/>
        <end position="469"/>
    </location>
</feature>
<dbReference type="GO" id="GO:0006542">
    <property type="term" value="P:glutamine biosynthetic process"/>
    <property type="evidence" value="ECO:0007669"/>
    <property type="project" value="InterPro"/>
</dbReference>
<evidence type="ECO:0000259" key="6">
    <source>
        <dbReference type="PROSITE" id="PS51987"/>
    </source>
</evidence>
<dbReference type="GO" id="GO:0005524">
    <property type="term" value="F:ATP binding"/>
    <property type="evidence" value="ECO:0007669"/>
    <property type="project" value="UniProtKB-KW"/>
</dbReference>
<dbReference type="GO" id="GO:0004356">
    <property type="term" value="F:glutamine synthetase activity"/>
    <property type="evidence" value="ECO:0007669"/>
    <property type="project" value="InterPro"/>
</dbReference>
<evidence type="ECO:0000259" key="5">
    <source>
        <dbReference type="PROSITE" id="PS51986"/>
    </source>
</evidence>
<dbReference type="FunFam" id="3.30.590.10:FF:000005">
    <property type="entry name" value="Probable glutamine synthetase"/>
    <property type="match status" value="1"/>
</dbReference>
<dbReference type="AlphaFoldDB" id="A0A6J6DBM9"/>
<dbReference type="InterPro" id="IPR036651">
    <property type="entry name" value="Gln_synt_N_sf"/>
</dbReference>
<dbReference type="PROSITE" id="PS51987">
    <property type="entry name" value="GS_CATALYTIC"/>
    <property type="match status" value="1"/>
</dbReference>
<dbReference type="SUPFAM" id="SSF55931">
    <property type="entry name" value="Glutamine synthetase/guanido kinase"/>
    <property type="match status" value="1"/>
</dbReference>
<keyword evidence="2" id="KW-0436">Ligase</keyword>
<dbReference type="PANTHER" id="PTHR43785:SF12">
    <property type="entry name" value="TYPE-1 GLUTAMINE SYNTHETASE 2"/>
    <property type="match status" value="1"/>
</dbReference>
<evidence type="ECO:0000256" key="1">
    <source>
        <dbReference type="ARBA" id="ARBA00009897"/>
    </source>
</evidence>
<dbReference type="InterPro" id="IPR008147">
    <property type="entry name" value="Gln_synt_N"/>
</dbReference>
<evidence type="ECO:0000256" key="4">
    <source>
        <dbReference type="ARBA" id="ARBA00022840"/>
    </source>
</evidence>
<dbReference type="FunFam" id="3.10.20.70:FF:000015">
    <property type="entry name" value="Putative glutamine synthetase"/>
    <property type="match status" value="1"/>
</dbReference>
<dbReference type="SUPFAM" id="SSF54368">
    <property type="entry name" value="Glutamine synthetase, N-terminal domain"/>
    <property type="match status" value="1"/>
</dbReference>
<sequence>MVEIPTISNHNGVIMTRATGYLTPDALTKLVSDGEIDTVIVAFTDMQGRLVGKRVSARLFVEDAMHHGAECCNYLLAVDVDMNTVDGYQISSWERGYGDMAMIPDLSTLRLAPWLPGTALVTADLHWLDEKPVAQSPREILRAQIARLAEHGLVPYVGTELEFIVFDETYRGAWAKGYRELKANTDYNVDYDLLASSRVEPLLREIRNSMDAAGMYCEGVKGECNFGQQEIAFRYDTALTTCDNHSIYKFGAKAIAEQHGQAITFMAKFNEREGNSCHIHISLRGTDGTPVFADESKENGMSDLFRHFLAGQIAAMREMSLFYAPNINSYKRYVDGSFAPTAVAWGLDNRTCSLRVVGRGHGMRVEQRVPGGDVNQYLAVAALIAAGLHGIENKLELEPITTGNAYSGGAPRVPSSLRHAAELFAESKIARAAFGDDVVEHYLNNARIELAAFDSAVTDWERFRGFERL</sequence>
<dbReference type="EMBL" id="CAEZTD010000049">
    <property type="protein sequence ID" value="CAB4561410.1"/>
    <property type="molecule type" value="Genomic_DNA"/>
</dbReference>
<dbReference type="PROSITE" id="PS51986">
    <property type="entry name" value="GS_BETA_GRASP"/>
    <property type="match status" value="1"/>
</dbReference>
<dbReference type="Gene3D" id="3.10.20.70">
    <property type="entry name" value="Glutamine synthetase, N-terminal domain"/>
    <property type="match status" value="1"/>
</dbReference>
<dbReference type="PANTHER" id="PTHR43785">
    <property type="entry name" value="GAMMA-GLUTAMYLPUTRESCINE SYNTHETASE"/>
    <property type="match status" value="1"/>
</dbReference>
<protein>
    <submittedName>
        <fullName evidence="7">Unannotated protein</fullName>
    </submittedName>
</protein>
<keyword evidence="4" id="KW-0067">ATP-binding</keyword>
<feature type="domain" description="GS beta-grasp" evidence="5">
    <location>
        <begin position="34"/>
        <end position="130"/>
    </location>
</feature>
<dbReference type="InterPro" id="IPR014746">
    <property type="entry name" value="Gln_synth/guanido_kin_cat_dom"/>
</dbReference>
<dbReference type="Pfam" id="PF00120">
    <property type="entry name" value="Gln-synt_C"/>
    <property type="match status" value="1"/>
</dbReference>
<name>A0A6J6DBM9_9ZZZZ</name>
<dbReference type="GO" id="GO:0006576">
    <property type="term" value="P:biogenic amine metabolic process"/>
    <property type="evidence" value="ECO:0007669"/>
    <property type="project" value="UniProtKB-ARBA"/>
</dbReference>
<comment type="similarity">
    <text evidence="1">Belongs to the glutamine synthetase family.</text>
</comment>
<evidence type="ECO:0000256" key="2">
    <source>
        <dbReference type="ARBA" id="ARBA00022598"/>
    </source>
</evidence>
<dbReference type="Gene3D" id="3.30.590.10">
    <property type="entry name" value="Glutamine synthetase/guanido kinase, catalytic domain"/>
    <property type="match status" value="1"/>
</dbReference>
<gene>
    <name evidence="7" type="ORF">UFOPK1591_00757</name>
</gene>
<organism evidence="7">
    <name type="scientific">freshwater metagenome</name>
    <dbReference type="NCBI Taxonomy" id="449393"/>
    <lineage>
        <taxon>unclassified sequences</taxon>
        <taxon>metagenomes</taxon>
        <taxon>ecological metagenomes</taxon>
    </lineage>
</organism>
<dbReference type="SMART" id="SM01230">
    <property type="entry name" value="Gln-synt_C"/>
    <property type="match status" value="1"/>
</dbReference>
<accession>A0A6J6DBM9</accession>
<keyword evidence="3" id="KW-0547">Nucleotide-binding</keyword>
<reference evidence="7" key="1">
    <citation type="submission" date="2020-05" db="EMBL/GenBank/DDBJ databases">
        <authorList>
            <person name="Chiriac C."/>
            <person name="Salcher M."/>
            <person name="Ghai R."/>
            <person name="Kavagutti S V."/>
        </authorList>
    </citation>
    <scope>NUCLEOTIDE SEQUENCE</scope>
</reference>
<dbReference type="InterPro" id="IPR008146">
    <property type="entry name" value="Gln_synth_cat_dom"/>
</dbReference>
<evidence type="ECO:0000256" key="3">
    <source>
        <dbReference type="ARBA" id="ARBA00022741"/>
    </source>
</evidence>